<dbReference type="EMBL" id="PQXK01000026">
    <property type="protein sequence ID" value="TGO41101.1"/>
    <property type="molecule type" value="Genomic_DNA"/>
</dbReference>
<evidence type="ECO:0000313" key="2">
    <source>
        <dbReference type="EMBL" id="TGO41101.1"/>
    </source>
</evidence>
<evidence type="ECO:0000256" key="1">
    <source>
        <dbReference type="SAM" id="MobiDB-lite"/>
    </source>
</evidence>
<name>A0A4Z1H0K9_9HELO</name>
<feature type="compositionally biased region" description="Polar residues" evidence="1">
    <location>
        <begin position="538"/>
        <end position="559"/>
    </location>
</feature>
<gene>
    <name evidence="2" type="ORF">BHYA_0026g00070</name>
</gene>
<proteinExistence type="predicted"/>
<feature type="region of interest" description="Disordered" evidence="1">
    <location>
        <begin position="538"/>
        <end position="560"/>
    </location>
</feature>
<feature type="compositionally biased region" description="Polar residues" evidence="1">
    <location>
        <begin position="27"/>
        <end position="43"/>
    </location>
</feature>
<feature type="compositionally biased region" description="Low complexity" evidence="1">
    <location>
        <begin position="50"/>
        <end position="64"/>
    </location>
</feature>
<sequence length="971" mass="109836">MYSNITRKGKENEDFEWNQGGVPNMNYDLNWSQPSTGAYNTPTMDYEEASQQQQENFPSQQLEQSDTFQKSSLASGSPGAYGSFVPEGSHFSHGSSAYSGNHLHGTRQPTGEVASPGLPVMEVELNHPRMDLIDGEAPYGFPDLWIPNTAFAKTRWVNIPVTGEPDYGYFPMTKHLMKEFWQGAAADEEDSWFCRRWDHVDFFRLVYLTVTLVGNVSMNTTSKDDECLLQNIATIFNMASPLTHNRPPGFFRTLGNRNKQVDVPMLRQLFQILNNQHNPNRSDPLIRVMEWSKRKAVSLITPKRVLNGIPEAIYACFNMTFQECNAQKWYFRFDSSHYLMAFQHYDGDQNWRLLGPSGVDPKPVPGGSIPGPLPADSLEPYPRLAYKSQSQQLEYERQQRDEYDQQLRDAHRAPTGSGKGKKRATRESSSTSSSHVKPHKKHHEISNRGSSSKKPSGNDRNAEARDHQRRSVQPAPAPPVQHYTGGYNEFSHLPSYQGQYEQQNYATAGPAPKSDAPPLAYRGSSFGTGSFSYAETTTEAPASSGYNYRDQNVPNTTSFKDPWEEAGLGYLKVQVENESFTPKSSDYPNLPTNPMSTPIPLTGTPSASYQHVTTRSPAVIPTFVNEGELPYGVDDYPAEWESGYNPRFDNDERGHVAALWASVWLDDKQMRTCYLFDHVDLYRLIYIVTTLNSTVDCCNNDPTCITIATYILNSAGRPWGFGNVSHLRPLPQVGFTEDQVRTLFSIMANRKNRKRGAAVEILGAWIENNNNSIKKALGTGKKKATQGYPYWTPKKLVSGLPEAIMGYFGYNNASAVADKRLCWEWRVPYFMFRDKEIGPETIWYTPQTYTYPPIPPEARSWTNTTAEKEDIHEQQYLQSDPDEVKAAQRRSEQVGWGKQSKLDAERLASDEAKRYHKAGRGERYNVVTVEPKIPASKHSRERSSASTSHHGYKQVYSEDSKGNACYKWVRK</sequence>
<reference evidence="2 3" key="1">
    <citation type="submission" date="2017-12" db="EMBL/GenBank/DDBJ databases">
        <title>Comparative genomics of Botrytis spp.</title>
        <authorList>
            <person name="Valero-Jimenez C.A."/>
            <person name="Tapia P."/>
            <person name="Veloso J."/>
            <person name="Silva-Moreno E."/>
            <person name="Staats M."/>
            <person name="Valdes J.H."/>
            <person name="Van Kan J.A.L."/>
        </authorList>
    </citation>
    <scope>NUCLEOTIDE SEQUENCE [LARGE SCALE GENOMIC DNA]</scope>
    <source>
        <strain evidence="2 3">Bh0001</strain>
    </source>
</reference>
<feature type="region of interest" description="Disordered" evidence="1">
    <location>
        <begin position="877"/>
        <end position="903"/>
    </location>
</feature>
<comment type="caution">
    <text evidence="2">The sequence shown here is derived from an EMBL/GenBank/DDBJ whole genome shotgun (WGS) entry which is preliminary data.</text>
</comment>
<feature type="region of interest" description="Disordered" evidence="1">
    <location>
        <begin position="356"/>
        <end position="493"/>
    </location>
</feature>
<feature type="compositionally biased region" description="Basic and acidic residues" evidence="1">
    <location>
        <begin position="882"/>
        <end position="892"/>
    </location>
</feature>
<feature type="compositionally biased region" description="Basic and acidic residues" evidence="1">
    <location>
        <begin position="456"/>
        <end position="466"/>
    </location>
</feature>
<protein>
    <submittedName>
        <fullName evidence="2">Uncharacterized protein</fullName>
    </submittedName>
</protein>
<accession>A0A4Z1H0K9</accession>
<feature type="region of interest" description="Disordered" evidence="1">
    <location>
        <begin position="926"/>
        <end position="963"/>
    </location>
</feature>
<feature type="region of interest" description="Disordered" evidence="1">
    <location>
        <begin position="95"/>
        <end position="115"/>
    </location>
</feature>
<dbReference type="Proteomes" id="UP000297814">
    <property type="component" value="Unassembled WGS sequence"/>
</dbReference>
<dbReference type="AlphaFoldDB" id="A0A4Z1H0K9"/>
<evidence type="ECO:0000313" key="3">
    <source>
        <dbReference type="Proteomes" id="UP000297814"/>
    </source>
</evidence>
<feature type="compositionally biased region" description="Polar residues" evidence="1">
    <location>
        <begin position="65"/>
        <end position="75"/>
    </location>
</feature>
<feature type="region of interest" description="Disordered" evidence="1">
    <location>
        <begin position="1"/>
        <end position="79"/>
    </location>
</feature>
<organism evidence="2 3">
    <name type="scientific">Botrytis hyacinthi</name>
    <dbReference type="NCBI Taxonomy" id="278943"/>
    <lineage>
        <taxon>Eukaryota</taxon>
        <taxon>Fungi</taxon>
        <taxon>Dikarya</taxon>
        <taxon>Ascomycota</taxon>
        <taxon>Pezizomycotina</taxon>
        <taxon>Leotiomycetes</taxon>
        <taxon>Helotiales</taxon>
        <taxon>Sclerotiniaceae</taxon>
        <taxon>Botrytis</taxon>
    </lineage>
</organism>
<keyword evidence="3" id="KW-1185">Reference proteome</keyword>
<feature type="compositionally biased region" description="Basic and acidic residues" evidence="1">
    <location>
        <begin position="394"/>
        <end position="412"/>
    </location>
</feature>